<evidence type="ECO:0000256" key="2">
    <source>
        <dbReference type="ARBA" id="ARBA00023002"/>
    </source>
</evidence>
<evidence type="ECO:0008006" key="6">
    <source>
        <dbReference type="Google" id="ProtNLM"/>
    </source>
</evidence>
<dbReference type="SUPFAM" id="SSF51735">
    <property type="entry name" value="NAD(P)-binding Rossmann-fold domains"/>
    <property type="match status" value="1"/>
</dbReference>
<dbReference type="InterPro" id="IPR036291">
    <property type="entry name" value="NAD(P)-bd_dom_sf"/>
</dbReference>
<dbReference type="PATRIC" id="fig|348151.3.peg.869"/>
<dbReference type="Pfam" id="PF00106">
    <property type="entry name" value="adh_short"/>
    <property type="match status" value="1"/>
</dbReference>
<protein>
    <recommendedName>
        <fullName evidence="6">Short-chain dehydrogenase</fullName>
    </recommendedName>
</protein>
<accession>A0A0R2L5C7</accession>
<proteinExistence type="inferred from homology"/>
<dbReference type="GO" id="GO:0016491">
    <property type="term" value="F:oxidoreductase activity"/>
    <property type="evidence" value="ECO:0007669"/>
    <property type="project" value="UniProtKB-KW"/>
</dbReference>
<dbReference type="Proteomes" id="UP000051139">
    <property type="component" value="Unassembled WGS sequence"/>
</dbReference>
<dbReference type="InterPro" id="IPR020904">
    <property type="entry name" value="Sc_DH/Rdtase_CS"/>
</dbReference>
<comment type="similarity">
    <text evidence="1 3">Belongs to the short-chain dehydrogenases/reductases (SDR) family.</text>
</comment>
<dbReference type="PRINTS" id="PR00081">
    <property type="entry name" value="GDHRDH"/>
</dbReference>
<dbReference type="Gene3D" id="3.40.50.720">
    <property type="entry name" value="NAD(P)-binding Rossmann-like Domain"/>
    <property type="match status" value="1"/>
</dbReference>
<name>A0A0R2L5C7_9LACO</name>
<dbReference type="AlphaFoldDB" id="A0A0R2L5C7"/>
<dbReference type="PANTHER" id="PTHR44196:SF1">
    <property type="entry name" value="DEHYDROGENASE_REDUCTASE SDR FAMILY MEMBER 7B"/>
    <property type="match status" value="1"/>
</dbReference>
<dbReference type="PROSITE" id="PS00061">
    <property type="entry name" value="ADH_SHORT"/>
    <property type="match status" value="1"/>
</dbReference>
<dbReference type="GO" id="GO:0016020">
    <property type="term" value="C:membrane"/>
    <property type="evidence" value="ECO:0007669"/>
    <property type="project" value="TreeGrafter"/>
</dbReference>
<keyword evidence="5" id="KW-1185">Reference proteome</keyword>
<evidence type="ECO:0000313" key="4">
    <source>
        <dbReference type="EMBL" id="KRN96969.1"/>
    </source>
</evidence>
<gene>
    <name evidence="4" type="ORF">IV55_GL000844</name>
</gene>
<organism evidence="4 5">
    <name type="scientific">Furfurilactobacillus siliginis</name>
    <dbReference type="NCBI Taxonomy" id="348151"/>
    <lineage>
        <taxon>Bacteria</taxon>
        <taxon>Bacillati</taxon>
        <taxon>Bacillota</taxon>
        <taxon>Bacilli</taxon>
        <taxon>Lactobacillales</taxon>
        <taxon>Lactobacillaceae</taxon>
        <taxon>Furfurilactobacillus</taxon>
    </lineage>
</organism>
<dbReference type="PANTHER" id="PTHR44196">
    <property type="entry name" value="DEHYDROGENASE/REDUCTASE SDR FAMILY MEMBER 7B"/>
    <property type="match status" value="1"/>
</dbReference>
<sequence>MLQSWQKEEFIMQLDNHHVLITGGTSGIGLAFAKRFIKHGSEVLAVDYSQENIDRATAEVPALKTYKADLSNAEARQQLADWVADNFSDLDIILNDAGIQHWVNFNHLTHDWAWYHQELAINLEAQLHLTLLFLPMITAAPNGAVINVSSGLVINPGAWVPIYAASKAGVHAFTETLRLQLEDLPTHVFEILPPAVDTSLGGESIHSYGSNLDEFADAVFDQLLNDEPEITFSTSQEQLHADKKANQQQTVANWHLFKDNPTFKNA</sequence>
<evidence type="ECO:0000256" key="3">
    <source>
        <dbReference type="RuleBase" id="RU000363"/>
    </source>
</evidence>
<dbReference type="PRINTS" id="PR00080">
    <property type="entry name" value="SDRFAMILY"/>
</dbReference>
<dbReference type="EMBL" id="JQCB01000002">
    <property type="protein sequence ID" value="KRN96969.1"/>
    <property type="molecule type" value="Genomic_DNA"/>
</dbReference>
<evidence type="ECO:0000256" key="1">
    <source>
        <dbReference type="ARBA" id="ARBA00006484"/>
    </source>
</evidence>
<keyword evidence="2" id="KW-0560">Oxidoreductase</keyword>
<comment type="caution">
    <text evidence="4">The sequence shown here is derived from an EMBL/GenBank/DDBJ whole genome shotgun (WGS) entry which is preliminary data.</text>
</comment>
<reference evidence="4 5" key="1">
    <citation type="journal article" date="2015" name="Genome Announc.">
        <title>Expanding the biotechnology potential of lactobacilli through comparative genomics of 213 strains and associated genera.</title>
        <authorList>
            <person name="Sun Z."/>
            <person name="Harris H.M."/>
            <person name="McCann A."/>
            <person name="Guo C."/>
            <person name="Argimon S."/>
            <person name="Zhang W."/>
            <person name="Yang X."/>
            <person name="Jeffery I.B."/>
            <person name="Cooney J.C."/>
            <person name="Kagawa T.F."/>
            <person name="Liu W."/>
            <person name="Song Y."/>
            <person name="Salvetti E."/>
            <person name="Wrobel A."/>
            <person name="Rasinkangas P."/>
            <person name="Parkhill J."/>
            <person name="Rea M.C."/>
            <person name="O'Sullivan O."/>
            <person name="Ritari J."/>
            <person name="Douillard F.P."/>
            <person name="Paul Ross R."/>
            <person name="Yang R."/>
            <person name="Briner A.E."/>
            <person name="Felis G.E."/>
            <person name="de Vos W.M."/>
            <person name="Barrangou R."/>
            <person name="Klaenhammer T.R."/>
            <person name="Caufield P.W."/>
            <person name="Cui Y."/>
            <person name="Zhang H."/>
            <person name="O'Toole P.W."/>
        </authorList>
    </citation>
    <scope>NUCLEOTIDE SEQUENCE [LARGE SCALE GENOMIC DNA]</scope>
    <source>
        <strain evidence="4 5">DSM 22696</strain>
    </source>
</reference>
<evidence type="ECO:0000313" key="5">
    <source>
        <dbReference type="Proteomes" id="UP000051139"/>
    </source>
</evidence>
<dbReference type="InterPro" id="IPR002347">
    <property type="entry name" value="SDR_fam"/>
</dbReference>
<dbReference type="STRING" id="348151.IV55_GL000844"/>